<sequence>MGLISAEIGPTKLDSGWIAARSTDISLTGVQLTTTNPPELPTITTTTPPQRKSSSSSWIEASVPGTVLGTLLKNKLIPDPFYGLNNETIIDIADSGREYYTFWFFKTFECKLSQNQYLDIKFRAINYSAEVFLNGHKKTLSKGMFRRHSIDVTDILQPGGKNFLAVLVHPPDHPGRIPTEGGQGGDHE</sequence>
<evidence type="ECO:0000256" key="2">
    <source>
        <dbReference type="SAM" id="MobiDB-lite"/>
    </source>
</evidence>
<dbReference type="SUPFAM" id="SSF49785">
    <property type="entry name" value="Galactose-binding domain-like"/>
    <property type="match status" value="1"/>
</dbReference>
<reference evidence="5" key="1">
    <citation type="journal article" date="2016" name="Nature">
        <title>The genome of the seagrass Zostera marina reveals angiosperm adaptation to the sea.</title>
        <authorList>
            <person name="Olsen J.L."/>
            <person name="Rouze P."/>
            <person name="Verhelst B."/>
            <person name="Lin Y.-C."/>
            <person name="Bayer T."/>
            <person name="Collen J."/>
            <person name="Dattolo E."/>
            <person name="De Paoli E."/>
            <person name="Dittami S."/>
            <person name="Maumus F."/>
            <person name="Michel G."/>
            <person name="Kersting A."/>
            <person name="Lauritano C."/>
            <person name="Lohaus R."/>
            <person name="Toepel M."/>
            <person name="Tonon T."/>
            <person name="Vanneste K."/>
            <person name="Amirebrahimi M."/>
            <person name="Brakel J."/>
            <person name="Bostroem C."/>
            <person name="Chovatia M."/>
            <person name="Grimwood J."/>
            <person name="Jenkins J.W."/>
            <person name="Jueterbock A."/>
            <person name="Mraz A."/>
            <person name="Stam W.T."/>
            <person name="Tice H."/>
            <person name="Bornberg-Bauer E."/>
            <person name="Green P.J."/>
            <person name="Pearson G.A."/>
            <person name="Procaccini G."/>
            <person name="Duarte C.M."/>
            <person name="Schmutz J."/>
            <person name="Reusch T.B.H."/>
            <person name="Van de Peer Y."/>
        </authorList>
    </citation>
    <scope>NUCLEOTIDE SEQUENCE [LARGE SCALE GENOMIC DNA]</scope>
    <source>
        <strain evidence="5">cv. Finnish</strain>
    </source>
</reference>
<dbReference type="Pfam" id="PF22666">
    <property type="entry name" value="Glyco_hydro_2_N2"/>
    <property type="match status" value="1"/>
</dbReference>
<name>A0A0K9NI86_ZOSMR</name>
<feature type="compositionally biased region" description="Low complexity" evidence="2">
    <location>
        <begin position="36"/>
        <end position="49"/>
    </location>
</feature>
<feature type="domain" description="Beta-mannosidase-like galactose-binding" evidence="3">
    <location>
        <begin position="52"/>
        <end position="172"/>
    </location>
</feature>
<keyword evidence="1" id="KW-0378">Hydrolase</keyword>
<dbReference type="GO" id="GO:0004553">
    <property type="term" value="F:hydrolase activity, hydrolyzing O-glycosyl compounds"/>
    <property type="evidence" value="ECO:0007669"/>
    <property type="project" value="InterPro"/>
</dbReference>
<dbReference type="InterPro" id="IPR043534">
    <property type="entry name" value="EBDG/EBM"/>
</dbReference>
<dbReference type="Gene3D" id="2.60.120.260">
    <property type="entry name" value="Galactose-binding domain-like"/>
    <property type="match status" value="1"/>
</dbReference>
<evidence type="ECO:0000256" key="1">
    <source>
        <dbReference type="ARBA" id="ARBA00022801"/>
    </source>
</evidence>
<keyword evidence="5" id="KW-1185">Reference proteome</keyword>
<comment type="caution">
    <text evidence="4">The sequence shown here is derived from an EMBL/GenBank/DDBJ whole genome shotgun (WGS) entry which is preliminary data.</text>
</comment>
<proteinExistence type="predicted"/>
<feature type="region of interest" description="Disordered" evidence="2">
    <location>
        <begin position="36"/>
        <end position="58"/>
    </location>
</feature>
<evidence type="ECO:0000313" key="4">
    <source>
        <dbReference type="EMBL" id="KMZ56481.1"/>
    </source>
</evidence>
<gene>
    <name evidence="4" type="ORF">ZOSMA_94G00040</name>
</gene>
<protein>
    <submittedName>
        <fullName evidence="4">Mannosylglycoprotein endo-beta-mannosidase, family GH2</fullName>
    </submittedName>
</protein>
<dbReference type="PANTHER" id="PTHR43536:SF1">
    <property type="entry name" value="MANNOSYLGLYCOPROTEIN ENDO-BETA-MANNOSIDASE"/>
    <property type="match status" value="1"/>
</dbReference>
<dbReference type="Proteomes" id="UP000036987">
    <property type="component" value="Unassembled WGS sequence"/>
</dbReference>
<dbReference type="InterPro" id="IPR008979">
    <property type="entry name" value="Galactose-bd-like_sf"/>
</dbReference>
<dbReference type="PANTHER" id="PTHR43536">
    <property type="entry name" value="MANNOSYLGLYCOPROTEIN ENDO-BETA-MANNOSIDASE"/>
    <property type="match status" value="1"/>
</dbReference>
<accession>A0A0K9NI86</accession>
<dbReference type="AlphaFoldDB" id="A0A0K9NI86"/>
<feature type="non-terminal residue" evidence="4">
    <location>
        <position position="188"/>
    </location>
</feature>
<evidence type="ECO:0000313" key="5">
    <source>
        <dbReference type="Proteomes" id="UP000036987"/>
    </source>
</evidence>
<organism evidence="4 5">
    <name type="scientific">Zostera marina</name>
    <name type="common">Eelgrass</name>
    <dbReference type="NCBI Taxonomy" id="29655"/>
    <lineage>
        <taxon>Eukaryota</taxon>
        <taxon>Viridiplantae</taxon>
        <taxon>Streptophyta</taxon>
        <taxon>Embryophyta</taxon>
        <taxon>Tracheophyta</taxon>
        <taxon>Spermatophyta</taxon>
        <taxon>Magnoliopsida</taxon>
        <taxon>Liliopsida</taxon>
        <taxon>Zosteraceae</taxon>
        <taxon>Zostera</taxon>
    </lineage>
</organism>
<evidence type="ECO:0000259" key="3">
    <source>
        <dbReference type="Pfam" id="PF22666"/>
    </source>
</evidence>
<dbReference type="InterPro" id="IPR054593">
    <property type="entry name" value="Beta-mannosidase-like_N2"/>
</dbReference>
<dbReference type="EMBL" id="LFYR01002171">
    <property type="protein sequence ID" value="KMZ56481.1"/>
    <property type="molecule type" value="Genomic_DNA"/>
</dbReference>
<dbReference type="OrthoDB" id="408532at2759"/>